<gene>
    <name evidence="4" type="ORF">SAMN05216498_1580</name>
</gene>
<sequence>MKEILEVLPNHIEHDILTITSSLEDLEEIRLRINKSVELVFHSHSYFLDKHFFTEQDAKEFLGKISQHSVYRMEEELRNGYITIHGGHRIGISGKVTLTNGQVKAITHISSFNIRVAKEHKGTAKAIIPYVYNKQSEKMFNTMMIGAPKSGKTTLLRDLIRSISDGLYGIKSARVSLIDERSEIAAPFEGVPQHDVGRRTDVMADCPKAEGMMMMIRSMSPEVLVVDEIGDEKDVKSLKEAVHAGVQVICSIHGYSLEEIRKRPSLAPLFQDHVFQRYILLDHLQSPGKIERVYGETFDSLTNNIRGNRYEMDRSHSDTVHVHVGRNRYR</sequence>
<evidence type="ECO:0000313" key="5">
    <source>
        <dbReference type="Proteomes" id="UP000199334"/>
    </source>
</evidence>
<dbReference type="SMART" id="SM00382">
    <property type="entry name" value="AAA"/>
    <property type="match status" value="1"/>
</dbReference>
<keyword evidence="1" id="KW-0547">Nucleotide-binding</keyword>
<dbReference type="InterPro" id="IPR027417">
    <property type="entry name" value="P-loop_NTPase"/>
</dbReference>
<reference evidence="4 5" key="1">
    <citation type="submission" date="2016-10" db="EMBL/GenBank/DDBJ databases">
        <authorList>
            <person name="de Groot N.N."/>
        </authorList>
    </citation>
    <scope>NUCLEOTIDE SEQUENCE [LARGE SCALE GENOMIC DNA]</scope>
    <source>
        <strain evidence="4 5">CGMCC 1.3442</strain>
    </source>
</reference>
<dbReference type="AlphaFoldDB" id="A0A1G9Z830"/>
<dbReference type="Gene3D" id="3.40.50.300">
    <property type="entry name" value="P-loop containing nucleotide triphosphate hydrolases"/>
    <property type="match status" value="1"/>
</dbReference>
<dbReference type="SUPFAM" id="SSF52540">
    <property type="entry name" value="P-loop containing nucleoside triphosphate hydrolases"/>
    <property type="match status" value="1"/>
</dbReference>
<dbReference type="PANTHER" id="PTHR20953:SF3">
    <property type="entry name" value="P-LOOP CONTAINING NUCLEOSIDE TRIPHOSPHATE HYDROLASES SUPERFAMILY PROTEIN"/>
    <property type="match status" value="1"/>
</dbReference>
<accession>A0A1G9Z830</accession>
<feature type="domain" description="AAA+ ATPase" evidence="3">
    <location>
        <begin position="138"/>
        <end position="280"/>
    </location>
</feature>
<evidence type="ECO:0000256" key="1">
    <source>
        <dbReference type="ARBA" id="ARBA00022741"/>
    </source>
</evidence>
<dbReference type="NCBIfam" id="TIGR02858">
    <property type="entry name" value="spore_III_AA"/>
    <property type="match status" value="1"/>
</dbReference>
<dbReference type="RefSeq" id="WP_093856064.1">
    <property type="nucleotide sequence ID" value="NZ_BJVZ01000011.1"/>
</dbReference>
<dbReference type="Pfam" id="PF19568">
    <property type="entry name" value="Spore_III_AA"/>
    <property type="match status" value="1"/>
</dbReference>
<dbReference type="PANTHER" id="PTHR20953">
    <property type="entry name" value="KINASE-RELATED"/>
    <property type="match status" value="1"/>
</dbReference>
<evidence type="ECO:0000259" key="3">
    <source>
        <dbReference type="SMART" id="SM00382"/>
    </source>
</evidence>
<evidence type="ECO:0000256" key="2">
    <source>
        <dbReference type="ARBA" id="ARBA00022840"/>
    </source>
</evidence>
<dbReference type="InterPro" id="IPR003593">
    <property type="entry name" value="AAA+_ATPase"/>
</dbReference>
<dbReference type="Proteomes" id="UP000199334">
    <property type="component" value="Unassembled WGS sequence"/>
</dbReference>
<protein>
    <submittedName>
        <fullName evidence="4">Stage III sporulation protein AA</fullName>
    </submittedName>
</protein>
<dbReference type="InterPro" id="IPR014217">
    <property type="entry name" value="Spore_III_AA"/>
</dbReference>
<organism evidence="4 5">
    <name type="scientific">Tenuibacillus multivorans</name>
    <dbReference type="NCBI Taxonomy" id="237069"/>
    <lineage>
        <taxon>Bacteria</taxon>
        <taxon>Bacillati</taxon>
        <taxon>Bacillota</taxon>
        <taxon>Bacilli</taxon>
        <taxon>Bacillales</taxon>
        <taxon>Bacillaceae</taxon>
        <taxon>Tenuibacillus</taxon>
    </lineage>
</organism>
<proteinExistence type="predicted"/>
<dbReference type="GO" id="GO:0005524">
    <property type="term" value="F:ATP binding"/>
    <property type="evidence" value="ECO:0007669"/>
    <property type="project" value="UniProtKB-KW"/>
</dbReference>
<dbReference type="EMBL" id="FNIG01000003">
    <property type="protein sequence ID" value="SDN17470.1"/>
    <property type="molecule type" value="Genomic_DNA"/>
</dbReference>
<keyword evidence="5" id="KW-1185">Reference proteome</keyword>
<keyword evidence="2" id="KW-0067">ATP-binding</keyword>
<name>A0A1G9Z830_9BACI</name>
<evidence type="ECO:0000313" key="4">
    <source>
        <dbReference type="EMBL" id="SDN17470.1"/>
    </source>
</evidence>
<dbReference type="OrthoDB" id="9768243at2"/>
<dbReference type="InterPro" id="IPR045735">
    <property type="entry name" value="Spore_III_AA_AAA+_ATPase"/>
</dbReference>
<dbReference type="STRING" id="237069.SAMN05216498_1580"/>